<name>A0ABY4YXS6_9MICO</name>
<dbReference type="EMBL" id="CP099489">
    <property type="protein sequence ID" value="USQ81581.1"/>
    <property type="molecule type" value="Genomic_DNA"/>
</dbReference>
<dbReference type="InterPro" id="IPR015421">
    <property type="entry name" value="PyrdxlP-dep_Trfase_major"/>
</dbReference>
<dbReference type="SUPFAM" id="SSF53383">
    <property type="entry name" value="PLP-dependent transferases"/>
    <property type="match status" value="1"/>
</dbReference>
<dbReference type="InterPro" id="IPR000277">
    <property type="entry name" value="Cys/Met-Metab_PyrdxlP-dep_enz"/>
</dbReference>
<dbReference type="Proteomes" id="UP001056455">
    <property type="component" value="Chromosome"/>
</dbReference>
<dbReference type="EC" id="2.5.1.48" evidence="5"/>
<dbReference type="GO" id="GO:0003962">
    <property type="term" value="F:cystathionine gamma-synthase activity"/>
    <property type="evidence" value="ECO:0007669"/>
    <property type="project" value="UniProtKB-EC"/>
</dbReference>
<feature type="compositionally biased region" description="Basic and acidic residues" evidence="4">
    <location>
        <begin position="392"/>
        <end position="406"/>
    </location>
</feature>
<keyword evidence="6" id="KW-1185">Reference proteome</keyword>
<dbReference type="NCBIfam" id="TIGR02080">
    <property type="entry name" value="O_succ_thio_ly"/>
    <property type="match status" value="1"/>
</dbReference>
<proteinExistence type="inferred from homology"/>
<evidence type="ECO:0000256" key="1">
    <source>
        <dbReference type="ARBA" id="ARBA00001933"/>
    </source>
</evidence>
<evidence type="ECO:0000313" key="5">
    <source>
        <dbReference type="EMBL" id="USQ81581.1"/>
    </source>
</evidence>
<keyword evidence="2 3" id="KW-0663">Pyridoxal phosphate</keyword>
<evidence type="ECO:0000256" key="4">
    <source>
        <dbReference type="SAM" id="MobiDB-lite"/>
    </source>
</evidence>
<evidence type="ECO:0000256" key="3">
    <source>
        <dbReference type="RuleBase" id="RU362118"/>
    </source>
</evidence>
<dbReference type="InterPro" id="IPR011821">
    <property type="entry name" value="O_succ_thio_ly"/>
</dbReference>
<gene>
    <name evidence="5" type="primary">metB</name>
    <name evidence="5" type="ORF">NF556_08025</name>
</gene>
<dbReference type="CDD" id="cd00614">
    <property type="entry name" value="CGS_like"/>
    <property type="match status" value="1"/>
</dbReference>
<dbReference type="PANTHER" id="PTHR11808">
    <property type="entry name" value="TRANS-SULFURATION ENZYME FAMILY MEMBER"/>
    <property type="match status" value="1"/>
</dbReference>
<dbReference type="Gene3D" id="3.90.1150.10">
    <property type="entry name" value="Aspartate Aminotransferase, domain 1"/>
    <property type="match status" value="1"/>
</dbReference>
<evidence type="ECO:0000313" key="6">
    <source>
        <dbReference type="Proteomes" id="UP001056455"/>
    </source>
</evidence>
<dbReference type="RefSeq" id="WP_252595118.1">
    <property type="nucleotide sequence ID" value="NZ_CP099489.1"/>
</dbReference>
<dbReference type="Gene3D" id="3.40.640.10">
    <property type="entry name" value="Type I PLP-dependent aspartate aminotransferase-like (Major domain)"/>
    <property type="match status" value="1"/>
</dbReference>
<evidence type="ECO:0000256" key="2">
    <source>
        <dbReference type="ARBA" id="ARBA00022898"/>
    </source>
</evidence>
<dbReference type="Pfam" id="PF01053">
    <property type="entry name" value="Cys_Met_Meta_PP"/>
    <property type="match status" value="1"/>
</dbReference>
<reference evidence="5" key="1">
    <citation type="submission" date="2022-06" db="EMBL/GenBank/DDBJ databases">
        <title>Ornithinimicrobium HY1793.</title>
        <authorList>
            <person name="Huang Y."/>
        </authorList>
    </citation>
    <scope>NUCLEOTIDE SEQUENCE</scope>
    <source>
        <strain evidence="5">HY1793</strain>
    </source>
</reference>
<comment type="cofactor">
    <cofactor evidence="1 3">
        <name>pyridoxal 5'-phosphate</name>
        <dbReference type="ChEBI" id="CHEBI:597326"/>
    </cofactor>
</comment>
<dbReference type="InterPro" id="IPR015424">
    <property type="entry name" value="PyrdxlP-dep_Trfase"/>
</dbReference>
<dbReference type="PIRSF" id="PIRSF001434">
    <property type="entry name" value="CGS"/>
    <property type="match status" value="1"/>
</dbReference>
<organism evidence="5 6">
    <name type="scientific">Ornithinimicrobium faecis</name>
    <dbReference type="NCBI Taxonomy" id="2934158"/>
    <lineage>
        <taxon>Bacteria</taxon>
        <taxon>Bacillati</taxon>
        <taxon>Actinomycetota</taxon>
        <taxon>Actinomycetes</taxon>
        <taxon>Micrococcales</taxon>
        <taxon>Ornithinimicrobiaceae</taxon>
        <taxon>Ornithinimicrobium</taxon>
    </lineage>
</organism>
<dbReference type="PANTHER" id="PTHR11808:SF75">
    <property type="entry name" value="CYSTATHIONINE GAMMA-SYNTHASE"/>
    <property type="match status" value="1"/>
</dbReference>
<dbReference type="InterPro" id="IPR015422">
    <property type="entry name" value="PyrdxlP-dep_Trfase_small"/>
</dbReference>
<accession>A0ABY4YXS6</accession>
<protein>
    <submittedName>
        <fullName evidence="5">Cystathionine gamma-synthase</fullName>
        <ecNumber evidence="5">2.5.1.48</ecNumber>
    </submittedName>
</protein>
<feature type="region of interest" description="Disordered" evidence="4">
    <location>
        <begin position="386"/>
        <end position="406"/>
    </location>
</feature>
<sequence length="406" mass="43289">MTDISALTRGLRTGIDTDPAQGAIVPPLYLSSNFSFAEFGEKRDYDYTRSGNPTRDLLAEALTTLEGGHAGTITATGMAAITLCVSTLLRPGDTILIPHDCYGGTWRLFDSLAGRGQFDYQCIDYADAEALEAALTGPHPPRVVWLETPSNPLLRITDIAAVTEAAHAVGALVVADNTFLSPVLQRPFEFGVDAVVHSTTKFINGHSDVVGGAVIAATPELHEEFSYWANVLGITGSPFDSYLTLRGLRTLHTRLRAHQENAEVLVDLLVDHPAVEAVHYPGLPDHPGHEIAARQQDGFGAMFSVELRGGEAAVRAFLTGLRCFSLAESLGGTESLIAHPATMTHASMSADARRTAGIRDGLLRVSVGIEHSDDLRADLAAALDRAATATDKPTDKATDTATRRVA</sequence>
<comment type="similarity">
    <text evidence="3">Belongs to the trans-sulfuration enzymes family.</text>
</comment>
<keyword evidence="5" id="KW-0808">Transferase</keyword>